<evidence type="ECO:0000256" key="2">
    <source>
        <dbReference type="ARBA" id="ARBA00022448"/>
    </source>
</evidence>
<dbReference type="PANTHER" id="PTHR45649:SF1">
    <property type="entry name" value="TRANSPORTER, PUTATIVE (EUROFUNG)-RELATED"/>
    <property type="match status" value="1"/>
</dbReference>
<reference evidence="9" key="1">
    <citation type="submission" date="2017-03" db="EMBL/GenBank/DDBJ databases">
        <authorList>
            <person name="Sharma R."/>
            <person name="Thines M."/>
        </authorList>
    </citation>
    <scope>NUCLEOTIDE SEQUENCE [LARGE SCALE GENOMIC DNA]</scope>
</reference>
<dbReference type="GO" id="GO:0016020">
    <property type="term" value="C:membrane"/>
    <property type="evidence" value="ECO:0007669"/>
    <property type="project" value="UniProtKB-SubCell"/>
</dbReference>
<feature type="transmembrane region" description="Helical" evidence="7">
    <location>
        <begin position="382"/>
        <end position="406"/>
    </location>
</feature>
<evidence type="ECO:0000313" key="8">
    <source>
        <dbReference type="EMBL" id="SLM37972.1"/>
    </source>
</evidence>
<dbReference type="PANTHER" id="PTHR45649">
    <property type="entry name" value="AMINO-ACID PERMEASE BAT1"/>
    <property type="match status" value="1"/>
</dbReference>
<feature type="transmembrane region" description="Helical" evidence="7">
    <location>
        <begin position="245"/>
        <end position="265"/>
    </location>
</feature>
<keyword evidence="5 7" id="KW-0472">Membrane</keyword>
<feature type="transmembrane region" description="Helical" evidence="7">
    <location>
        <begin position="468"/>
        <end position="489"/>
    </location>
</feature>
<feature type="transmembrane region" description="Helical" evidence="7">
    <location>
        <begin position="83"/>
        <end position="107"/>
    </location>
</feature>
<evidence type="ECO:0000256" key="7">
    <source>
        <dbReference type="SAM" id="Phobius"/>
    </source>
</evidence>
<keyword evidence="4 7" id="KW-1133">Transmembrane helix</keyword>
<feature type="transmembrane region" description="Helical" evidence="7">
    <location>
        <begin position="47"/>
        <end position="71"/>
    </location>
</feature>
<evidence type="ECO:0000313" key="9">
    <source>
        <dbReference type="Proteomes" id="UP000192927"/>
    </source>
</evidence>
<keyword evidence="2" id="KW-0813">Transport</keyword>
<feature type="transmembrane region" description="Helical" evidence="7">
    <location>
        <begin position="412"/>
        <end position="433"/>
    </location>
</feature>
<feature type="transmembrane region" description="Helical" evidence="7">
    <location>
        <begin position="204"/>
        <end position="225"/>
    </location>
</feature>
<dbReference type="InterPro" id="IPR002293">
    <property type="entry name" value="AA/rel_permease1"/>
</dbReference>
<dbReference type="Gene3D" id="1.20.1740.10">
    <property type="entry name" value="Amino acid/polyamine transporter I"/>
    <property type="match status" value="1"/>
</dbReference>
<name>A0A1W5D4S2_9LECA</name>
<feature type="region of interest" description="Disordered" evidence="6">
    <location>
        <begin position="1"/>
        <end position="29"/>
    </location>
</feature>
<feature type="transmembrane region" description="Helical" evidence="7">
    <location>
        <begin position="331"/>
        <end position="355"/>
    </location>
</feature>
<feature type="transmembrane region" description="Helical" evidence="7">
    <location>
        <begin position="171"/>
        <end position="192"/>
    </location>
</feature>
<dbReference type="GO" id="GO:0022857">
    <property type="term" value="F:transmembrane transporter activity"/>
    <property type="evidence" value="ECO:0007669"/>
    <property type="project" value="InterPro"/>
</dbReference>
<accession>A0A1W5D4S2</accession>
<dbReference type="Proteomes" id="UP000192927">
    <property type="component" value="Unassembled WGS sequence"/>
</dbReference>
<proteinExistence type="predicted"/>
<dbReference type="Pfam" id="PF13520">
    <property type="entry name" value="AA_permease_2"/>
    <property type="match status" value="1"/>
</dbReference>
<dbReference type="EMBL" id="FWEW01002006">
    <property type="protein sequence ID" value="SLM37972.1"/>
    <property type="molecule type" value="Genomic_DNA"/>
</dbReference>
<evidence type="ECO:0000256" key="6">
    <source>
        <dbReference type="SAM" id="MobiDB-lite"/>
    </source>
</evidence>
<evidence type="ECO:0000256" key="3">
    <source>
        <dbReference type="ARBA" id="ARBA00022692"/>
    </source>
</evidence>
<feature type="transmembrane region" description="Helical" evidence="7">
    <location>
        <begin position="128"/>
        <end position="151"/>
    </location>
</feature>
<evidence type="ECO:0000256" key="5">
    <source>
        <dbReference type="ARBA" id="ARBA00023136"/>
    </source>
</evidence>
<keyword evidence="3 7" id="KW-0812">Transmembrane</keyword>
<evidence type="ECO:0000256" key="4">
    <source>
        <dbReference type="ARBA" id="ARBA00022989"/>
    </source>
</evidence>
<organism evidence="8 9">
    <name type="scientific">Lasallia pustulata</name>
    <dbReference type="NCBI Taxonomy" id="136370"/>
    <lineage>
        <taxon>Eukaryota</taxon>
        <taxon>Fungi</taxon>
        <taxon>Dikarya</taxon>
        <taxon>Ascomycota</taxon>
        <taxon>Pezizomycotina</taxon>
        <taxon>Lecanoromycetes</taxon>
        <taxon>OSLEUM clade</taxon>
        <taxon>Umbilicariomycetidae</taxon>
        <taxon>Umbilicariales</taxon>
        <taxon>Umbilicariaceae</taxon>
        <taxon>Lasallia</taxon>
    </lineage>
</organism>
<evidence type="ECO:0000256" key="1">
    <source>
        <dbReference type="ARBA" id="ARBA00004141"/>
    </source>
</evidence>
<comment type="subcellular location">
    <subcellularLocation>
        <location evidence="1">Membrane</location>
        <topology evidence="1">Multi-pass membrane protein</topology>
    </subcellularLocation>
</comment>
<protein>
    <submittedName>
        <fullName evidence="8">Choline transport protein</fullName>
    </submittedName>
</protein>
<keyword evidence="9" id="KW-1185">Reference proteome</keyword>
<dbReference type="AlphaFoldDB" id="A0A1W5D4S2"/>
<feature type="transmembrane region" description="Helical" evidence="7">
    <location>
        <begin position="286"/>
        <end position="311"/>
    </location>
</feature>
<sequence>MGDLANISKASSTSPGQEMELGPVSGKQADDKDMVRLGKKPVLKRNFGFMSILGFSCTVLITWEGFLIVFASGFHNGGPAGIVYGYILVWIGTLSTFATLSELTSMAPTSGGQYHWVSMLSPPKYQKFLSYITGWLTVSGWQAFVASDGYLNGLMTQGLIVLSDPSYNFKIWHGVMLYWGIILLAVFINTVVSSWLPKFEGLILILHIVGFFAIMFPLIILGPHAKASEVFSTFVNGGNWPTNGLSFFVGLLGNVFAFFGADAAIHMSEEIQGASLVVPRSIMLSLVLNGSMGFGMAIALLFCIGDIDAALNTPTGYPFIEIFYQAVQSRTGAALMTALIVTLSLCATIGTMASASRQLWSFSRDRGVPAWRYLERVDSKTAVPVAAVAVTTVIPCLLALIILGSSTAFNDIVSLSVVALFGSYSIAAVLLLWRRCRGDISPSGTHTDTLSNVPGAPLEWGPWRVPGLFGIINNAFTVAYLAVIFFFSLWPPATPVTPSTMNYSVLMLGAALLFSVVYYFTSARKLYTGPVIEVQY</sequence>
<feature type="transmembrane region" description="Helical" evidence="7">
    <location>
        <begin position="501"/>
        <end position="520"/>
    </location>
</feature>